<dbReference type="OrthoDB" id="397265at2759"/>
<sequence length="110" mass="12547">MQGLVEDMREKAKRTWPEEKMPVWWSVRNFNPQQRLLGLMDHLSSPLSKSLKLGVRLRALDPVSLSRNSLAVVYPYNVSLAFSFISFCLSGPSLLPFLLCRLVLKIGELD</sequence>
<name>A0A0D0CG75_9AGAR</name>
<dbReference type="AlphaFoldDB" id="A0A0D0CG75"/>
<dbReference type="Proteomes" id="UP000053593">
    <property type="component" value="Unassembled WGS sequence"/>
</dbReference>
<evidence type="ECO:0000313" key="2">
    <source>
        <dbReference type="Proteomes" id="UP000053593"/>
    </source>
</evidence>
<accession>A0A0D0CG75</accession>
<gene>
    <name evidence="1" type="ORF">GYMLUDRAFT_922600</name>
</gene>
<dbReference type="EMBL" id="KN834822">
    <property type="protein sequence ID" value="KIK53923.1"/>
    <property type="molecule type" value="Genomic_DNA"/>
</dbReference>
<organism evidence="1 2">
    <name type="scientific">Collybiopsis luxurians FD-317 M1</name>
    <dbReference type="NCBI Taxonomy" id="944289"/>
    <lineage>
        <taxon>Eukaryota</taxon>
        <taxon>Fungi</taxon>
        <taxon>Dikarya</taxon>
        <taxon>Basidiomycota</taxon>
        <taxon>Agaricomycotina</taxon>
        <taxon>Agaricomycetes</taxon>
        <taxon>Agaricomycetidae</taxon>
        <taxon>Agaricales</taxon>
        <taxon>Marasmiineae</taxon>
        <taxon>Omphalotaceae</taxon>
        <taxon>Collybiopsis</taxon>
        <taxon>Collybiopsis luxurians</taxon>
    </lineage>
</organism>
<dbReference type="HOGENOM" id="CLU_2171372_0_0_1"/>
<reference evidence="1 2" key="1">
    <citation type="submission" date="2014-04" db="EMBL/GenBank/DDBJ databases">
        <title>Evolutionary Origins and Diversification of the Mycorrhizal Mutualists.</title>
        <authorList>
            <consortium name="DOE Joint Genome Institute"/>
            <consortium name="Mycorrhizal Genomics Consortium"/>
            <person name="Kohler A."/>
            <person name="Kuo A."/>
            <person name="Nagy L.G."/>
            <person name="Floudas D."/>
            <person name="Copeland A."/>
            <person name="Barry K.W."/>
            <person name="Cichocki N."/>
            <person name="Veneault-Fourrey C."/>
            <person name="LaButti K."/>
            <person name="Lindquist E.A."/>
            <person name="Lipzen A."/>
            <person name="Lundell T."/>
            <person name="Morin E."/>
            <person name="Murat C."/>
            <person name="Riley R."/>
            <person name="Ohm R."/>
            <person name="Sun H."/>
            <person name="Tunlid A."/>
            <person name="Henrissat B."/>
            <person name="Grigoriev I.V."/>
            <person name="Hibbett D.S."/>
            <person name="Martin F."/>
        </authorList>
    </citation>
    <scope>NUCLEOTIDE SEQUENCE [LARGE SCALE GENOMIC DNA]</scope>
    <source>
        <strain evidence="1 2">FD-317 M1</strain>
    </source>
</reference>
<evidence type="ECO:0000313" key="1">
    <source>
        <dbReference type="EMBL" id="KIK53923.1"/>
    </source>
</evidence>
<proteinExistence type="predicted"/>
<protein>
    <submittedName>
        <fullName evidence="1">Uncharacterized protein</fullName>
    </submittedName>
</protein>
<keyword evidence="2" id="KW-1185">Reference proteome</keyword>